<proteinExistence type="inferred from homology"/>
<keyword evidence="6 13" id="KW-0813">Transport</keyword>
<evidence type="ECO:0000256" key="1">
    <source>
        <dbReference type="ARBA" id="ARBA00001974"/>
    </source>
</evidence>
<dbReference type="InterPro" id="IPR015828">
    <property type="entry name" value="NDUFA10"/>
</dbReference>
<evidence type="ECO:0000256" key="5">
    <source>
        <dbReference type="ARBA" id="ARBA00017279"/>
    </source>
</evidence>
<dbReference type="GO" id="GO:0005759">
    <property type="term" value="C:mitochondrial matrix"/>
    <property type="evidence" value="ECO:0007669"/>
    <property type="project" value="UniProtKB-SubCell"/>
</dbReference>
<evidence type="ECO:0000256" key="3">
    <source>
        <dbReference type="ARBA" id="ARBA00004305"/>
    </source>
</evidence>
<accession>A0A3R7SKG8</accession>
<evidence type="ECO:0000256" key="8">
    <source>
        <dbReference type="ARBA" id="ARBA00022660"/>
    </source>
</evidence>
<reference evidence="16 17" key="2">
    <citation type="submission" date="2019-01" db="EMBL/GenBank/DDBJ databases">
        <title>The decoding of complex shrimp genome reveals the adaptation for benthos swimmer, frequently molting mechanism and breeding impact on genome.</title>
        <authorList>
            <person name="Sun Y."/>
            <person name="Gao Y."/>
            <person name="Yu Y."/>
        </authorList>
    </citation>
    <scope>NUCLEOTIDE SEQUENCE [LARGE SCALE GENOMIC DNA]</scope>
    <source>
        <tissue evidence="16">Muscle</tissue>
    </source>
</reference>
<evidence type="ECO:0000256" key="4">
    <source>
        <dbReference type="ARBA" id="ARBA00008606"/>
    </source>
</evidence>
<name>A0A3R7SKG8_PENVA</name>
<dbReference type="PANTHER" id="PTHR10513:SF15">
    <property type="entry name" value="NADH DEHYDROGENASE [UBIQUINONE] 1 ALPHA SUBCOMPLEX SUBUNIT 10, MITOCHONDRIAL"/>
    <property type="match status" value="1"/>
</dbReference>
<evidence type="ECO:0000256" key="13">
    <source>
        <dbReference type="PIRNR" id="PIRNR000543"/>
    </source>
</evidence>
<dbReference type="PIRSF" id="PIRSF000543">
    <property type="entry name" value="NADH_UQ_42KD"/>
    <property type="match status" value="1"/>
</dbReference>
<dbReference type="AlphaFoldDB" id="A0A3R7SKG8"/>
<keyword evidence="7 13" id="KW-0285">Flavoprotein</keyword>
<comment type="caution">
    <text evidence="16">The sequence shown here is derived from an EMBL/GenBank/DDBJ whole genome shotgun (WGS) entry which is preliminary data.</text>
</comment>
<dbReference type="STRING" id="6689.A0A3R7SKG8"/>
<evidence type="ECO:0000256" key="12">
    <source>
        <dbReference type="ARBA" id="ARBA00023128"/>
    </source>
</evidence>
<dbReference type="SUPFAM" id="SSF52540">
    <property type="entry name" value="P-loop containing nucleoside triphosphate hydrolases"/>
    <property type="match status" value="1"/>
</dbReference>
<reference evidence="16 17" key="1">
    <citation type="submission" date="2018-04" db="EMBL/GenBank/DDBJ databases">
        <authorList>
            <person name="Zhang X."/>
            <person name="Yuan J."/>
            <person name="Li F."/>
            <person name="Xiang J."/>
        </authorList>
    </citation>
    <scope>NUCLEOTIDE SEQUENCE [LARGE SCALE GENOMIC DNA]</scope>
    <source>
        <tissue evidence="16">Muscle</tissue>
    </source>
</reference>
<protein>
    <recommendedName>
        <fullName evidence="5 13">NADH dehydrogenase [ubiquinone] 1 alpha subcomplex subunit 10, mitochondrial</fullName>
    </recommendedName>
</protein>
<dbReference type="InterPro" id="IPR027417">
    <property type="entry name" value="P-loop_NTPase"/>
</dbReference>
<keyword evidence="11 13" id="KW-0249">Electron transport</keyword>
<sequence>MGQAGDKGGKSNVARSSTSRHQRSDETMALSVVRKGVSSLTGLAGRRLLPSASVLQPQVATIVSKALRDKDYKRPAPFPYQESQYGLIAALMDKTTHRFDENSKIIVVDGPIAAGKTKFAKEVAEELDMHFVPGANMDMVYINSYGYDMRQLDSQLPEAAKSFDEKNFLQNPTHRNAASFQFEMFRLRLTQYIDALAHVLSTGQGVVMERSVYSDMVFVEAMAKFGYMSKAARNLYYECKKVTVPELMRPHLVIYLDMPVAAVQERIKARNLPHEVNSPALTPEFLAYMETVYKQHYLREISNHAEVLIYDWSEEGDTEVVVEDIERIAFDFDKNDPKLADWKQPDEWEWCQKRMQYTKGKNKILNWMNVPDFSVPELILNADEFKQFQDAWWNAPGMKYAEGFNTDMGDQFIATKTRIGT</sequence>
<dbReference type="InterPro" id="IPR031314">
    <property type="entry name" value="DNK_dom"/>
</dbReference>
<evidence type="ECO:0000256" key="14">
    <source>
        <dbReference type="SAM" id="MobiDB-lite"/>
    </source>
</evidence>
<comment type="subcellular location">
    <subcellularLocation>
        <location evidence="3 13">Mitochondrion matrix</location>
    </subcellularLocation>
</comment>
<evidence type="ECO:0000256" key="6">
    <source>
        <dbReference type="ARBA" id="ARBA00022448"/>
    </source>
</evidence>
<evidence type="ECO:0000313" key="16">
    <source>
        <dbReference type="EMBL" id="ROT64718.1"/>
    </source>
</evidence>
<dbReference type="OrthoDB" id="17400at2759"/>
<gene>
    <name evidence="16" type="ORF">C7M84_017349</name>
</gene>
<evidence type="ECO:0000256" key="7">
    <source>
        <dbReference type="ARBA" id="ARBA00022630"/>
    </source>
</evidence>
<comment type="similarity">
    <text evidence="4 13">Belongs to the complex I NDUFA10 subunit family.</text>
</comment>
<keyword evidence="17" id="KW-1185">Reference proteome</keyword>
<feature type="region of interest" description="Disordered" evidence="14">
    <location>
        <begin position="1"/>
        <end position="28"/>
    </location>
</feature>
<evidence type="ECO:0000256" key="10">
    <source>
        <dbReference type="ARBA" id="ARBA00022946"/>
    </source>
</evidence>
<organism evidence="16 17">
    <name type="scientific">Penaeus vannamei</name>
    <name type="common">Whiteleg shrimp</name>
    <name type="synonym">Litopenaeus vannamei</name>
    <dbReference type="NCBI Taxonomy" id="6689"/>
    <lineage>
        <taxon>Eukaryota</taxon>
        <taxon>Metazoa</taxon>
        <taxon>Ecdysozoa</taxon>
        <taxon>Arthropoda</taxon>
        <taxon>Crustacea</taxon>
        <taxon>Multicrustacea</taxon>
        <taxon>Malacostraca</taxon>
        <taxon>Eumalacostraca</taxon>
        <taxon>Eucarida</taxon>
        <taxon>Decapoda</taxon>
        <taxon>Dendrobranchiata</taxon>
        <taxon>Penaeoidea</taxon>
        <taxon>Penaeidae</taxon>
        <taxon>Penaeus</taxon>
    </lineage>
</organism>
<keyword evidence="12 13" id="KW-0496">Mitochondrion</keyword>
<evidence type="ECO:0000313" key="17">
    <source>
        <dbReference type="Proteomes" id="UP000283509"/>
    </source>
</evidence>
<keyword evidence="9 13" id="KW-0274">FAD</keyword>
<keyword evidence="8 13" id="KW-0679">Respiratory chain</keyword>
<evidence type="ECO:0000256" key="2">
    <source>
        <dbReference type="ARBA" id="ARBA00003195"/>
    </source>
</evidence>
<evidence type="ECO:0000256" key="9">
    <source>
        <dbReference type="ARBA" id="ARBA00022827"/>
    </source>
</evidence>
<evidence type="ECO:0000259" key="15">
    <source>
        <dbReference type="Pfam" id="PF01712"/>
    </source>
</evidence>
<feature type="domain" description="Deoxynucleoside kinase" evidence="15">
    <location>
        <begin position="106"/>
        <end position="333"/>
    </location>
</feature>
<dbReference type="GO" id="GO:0006120">
    <property type="term" value="P:mitochondrial electron transport, NADH to ubiquinone"/>
    <property type="evidence" value="ECO:0007669"/>
    <property type="project" value="InterPro"/>
</dbReference>
<comment type="function">
    <text evidence="2 13">Accessory subunit of the mitochondrial membrane respiratory chain NADH dehydrogenase (Complex I), that is believed not to be involved in catalysis. Complex I functions in the transfer of electrons from NADH to the respiratory chain. The immediate electron acceptor for the enzyme is believed to be ubiquinone.</text>
</comment>
<dbReference type="FunFam" id="3.40.50.300:FF:001768">
    <property type="entry name" value="NADH dehydrogenase [ubiquinone] 1 alpha subcomplex subunit 10, mitochondrial"/>
    <property type="match status" value="1"/>
</dbReference>
<dbReference type="InterPro" id="IPR050566">
    <property type="entry name" value="Deoxyribonucleoside_kinase"/>
</dbReference>
<comment type="cofactor">
    <cofactor evidence="1 13">
        <name>FAD</name>
        <dbReference type="ChEBI" id="CHEBI:57692"/>
    </cofactor>
</comment>
<keyword evidence="10" id="KW-0809">Transit peptide</keyword>
<dbReference type="EMBL" id="QCYY01003201">
    <property type="protein sequence ID" value="ROT64718.1"/>
    <property type="molecule type" value="Genomic_DNA"/>
</dbReference>
<dbReference type="Gene3D" id="3.40.50.300">
    <property type="entry name" value="P-loop containing nucleotide triphosphate hydrolases"/>
    <property type="match status" value="1"/>
</dbReference>
<dbReference type="Pfam" id="PF01712">
    <property type="entry name" value="dNK"/>
    <property type="match status" value="1"/>
</dbReference>
<evidence type="ECO:0000256" key="11">
    <source>
        <dbReference type="ARBA" id="ARBA00022982"/>
    </source>
</evidence>
<dbReference type="PANTHER" id="PTHR10513">
    <property type="entry name" value="DEOXYNUCLEOSIDE KINASE"/>
    <property type="match status" value="1"/>
</dbReference>
<dbReference type="Proteomes" id="UP000283509">
    <property type="component" value="Unassembled WGS sequence"/>
</dbReference>